<dbReference type="EMBL" id="WQMT02000009">
    <property type="protein sequence ID" value="KAG9218977.1"/>
    <property type="molecule type" value="Genomic_DNA"/>
</dbReference>
<sequence>MSEPSVEKDDRPIVWFDIDNTLYSASTKISQAMGQRIHAYFLTLGLDDDAASELHHRYYTQYGLALRGLTRHHQIDPIDFDRKCDGSLPLEDMIFPSESLRQLFLDIDRSKFRVWALTNAYRTHAERVLKILNLTDQIDGLVFCDYAEPNFVCKPEPAFYEQALKVANVSDPALCYFIDDNKSNVLAAKQLGWGRCVHFCEHGLESVEGGKKLVINNSDVNNSEIVSVTNLEELRDPDVELVKAYEENKIVIEAQEERISILRQALSEKGLSSHYAGTSPARISQPETRNRDAAPTSNEEDEDEGIHL</sequence>
<protein>
    <submittedName>
        <fullName evidence="1">Uncharacterized protein</fullName>
    </submittedName>
</protein>
<accession>A0ACB7IL83</accession>
<evidence type="ECO:0000313" key="2">
    <source>
        <dbReference type="Proteomes" id="UP000824881"/>
    </source>
</evidence>
<proteinExistence type="predicted"/>
<dbReference type="Proteomes" id="UP000824881">
    <property type="component" value="Unassembled WGS sequence"/>
</dbReference>
<comment type="caution">
    <text evidence="1">The sequence shown here is derived from an EMBL/GenBank/DDBJ whole genome shotgun (WGS) entry which is preliminary data.</text>
</comment>
<name>A0ACB7IL83_PLECO</name>
<reference evidence="1 2" key="1">
    <citation type="journal article" date="2021" name="Appl. Environ. Microbiol.">
        <title>Genetic linkage and physical mapping for an oyster mushroom Pleurotus cornucopiae and QTL analysis for the trait cap color.</title>
        <authorList>
            <person name="Zhang Y."/>
            <person name="Gao W."/>
            <person name="Sonnenberg A."/>
            <person name="Chen Q."/>
            <person name="Zhang J."/>
            <person name="Huang C."/>
        </authorList>
    </citation>
    <scope>NUCLEOTIDE SEQUENCE [LARGE SCALE GENOMIC DNA]</scope>
    <source>
        <strain evidence="1">CCMSSC00406</strain>
    </source>
</reference>
<keyword evidence="2" id="KW-1185">Reference proteome</keyword>
<evidence type="ECO:0000313" key="1">
    <source>
        <dbReference type="EMBL" id="KAG9218977.1"/>
    </source>
</evidence>
<organism evidence="1 2">
    <name type="scientific">Pleurotus cornucopiae</name>
    <name type="common">Cornucopia mushroom</name>
    <dbReference type="NCBI Taxonomy" id="5321"/>
    <lineage>
        <taxon>Eukaryota</taxon>
        <taxon>Fungi</taxon>
        <taxon>Dikarya</taxon>
        <taxon>Basidiomycota</taxon>
        <taxon>Agaricomycotina</taxon>
        <taxon>Agaricomycetes</taxon>
        <taxon>Agaricomycetidae</taxon>
        <taxon>Agaricales</taxon>
        <taxon>Pleurotineae</taxon>
        <taxon>Pleurotaceae</taxon>
        <taxon>Pleurotus</taxon>
    </lineage>
</organism>
<gene>
    <name evidence="1" type="ORF">CCMSSC00406_0001387</name>
</gene>